<dbReference type="Proteomes" id="UP000321580">
    <property type="component" value="Unassembled WGS sequence"/>
</dbReference>
<keyword evidence="3" id="KW-1185">Reference proteome</keyword>
<dbReference type="EMBL" id="VOOR01000030">
    <property type="protein sequence ID" value="TXB62446.1"/>
    <property type="molecule type" value="Genomic_DNA"/>
</dbReference>
<gene>
    <name evidence="2" type="ORF">FRY97_14280</name>
</gene>
<keyword evidence="1" id="KW-0732">Signal</keyword>
<dbReference type="Gene3D" id="2.40.128.130">
    <property type="entry name" value="Autotransporter beta-domain"/>
    <property type="match status" value="1"/>
</dbReference>
<dbReference type="OrthoDB" id="1118003at2"/>
<reference evidence="2 3" key="1">
    <citation type="submission" date="2019-08" db="EMBL/GenBank/DDBJ databases">
        <title>Genome of Phaeodactylibacter luteus.</title>
        <authorList>
            <person name="Bowman J.P."/>
        </authorList>
    </citation>
    <scope>NUCLEOTIDE SEQUENCE [LARGE SCALE GENOMIC DNA]</scope>
    <source>
        <strain evidence="2 3">KCTC 42180</strain>
    </source>
</reference>
<accession>A0A5C6RJ44</accession>
<comment type="caution">
    <text evidence="2">The sequence shown here is derived from an EMBL/GenBank/DDBJ whole genome shotgun (WGS) entry which is preliminary data.</text>
</comment>
<dbReference type="InterPro" id="IPR036709">
    <property type="entry name" value="Autotransporte_beta_dom_sf"/>
</dbReference>
<dbReference type="RefSeq" id="WP_147168231.1">
    <property type="nucleotide sequence ID" value="NZ_VOOR01000030.1"/>
</dbReference>
<evidence type="ECO:0000313" key="2">
    <source>
        <dbReference type="EMBL" id="TXB62446.1"/>
    </source>
</evidence>
<feature type="signal peptide" evidence="1">
    <location>
        <begin position="1"/>
        <end position="22"/>
    </location>
</feature>
<evidence type="ECO:0000256" key="1">
    <source>
        <dbReference type="SAM" id="SignalP"/>
    </source>
</evidence>
<protein>
    <submittedName>
        <fullName evidence="2">Porin family protein</fullName>
    </submittedName>
</protein>
<organism evidence="2 3">
    <name type="scientific">Phaeodactylibacter luteus</name>
    <dbReference type="NCBI Taxonomy" id="1564516"/>
    <lineage>
        <taxon>Bacteria</taxon>
        <taxon>Pseudomonadati</taxon>
        <taxon>Bacteroidota</taxon>
        <taxon>Saprospiria</taxon>
        <taxon>Saprospirales</taxon>
        <taxon>Haliscomenobacteraceae</taxon>
        <taxon>Phaeodactylibacter</taxon>
    </lineage>
</organism>
<dbReference type="SUPFAM" id="SSF103515">
    <property type="entry name" value="Autotransporter"/>
    <property type="match status" value="1"/>
</dbReference>
<sequence length="190" mass="20233">MKNVTLIFALMCASFIALQAQASFKPGQVELAAGVGIFSTYAKDGAQSIVPPVSLRADVRLAERFTLGAYAAYSKSEVNNRLLPDGTLQDIRNESLMLGLRAAAHGSLNDKVNIYGGALLAYDMPNVDERINGLPKSANDDQPSFVQPASSKFLYSAFVGASYYTGHGIGFFGEVGYGISILNAGLTIRL</sequence>
<feature type="chain" id="PRO_5022997232" evidence="1">
    <location>
        <begin position="23"/>
        <end position="190"/>
    </location>
</feature>
<dbReference type="AlphaFoldDB" id="A0A5C6RJ44"/>
<proteinExistence type="predicted"/>
<evidence type="ECO:0000313" key="3">
    <source>
        <dbReference type="Proteomes" id="UP000321580"/>
    </source>
</evidence>
<name>A0A5C6RJ44_9BACT</name>